<sequence length="81" mass="9511">MKWMELIDPTKLVGCYTYNIEQWTEPMLNEFRKKLVTKIIMSKENSRADVITAVQNMRGLVLLFEVHSFHSQLLICPPNDI</sequence>
<keyword evidence="2" id="KW-1185">Reference proteome</keyword>
<evidence type="ECO:0000313" key="2">
    <source>
        <dbReference type="Proteomes" id="UP001341840"/>
    </source>
</evidence>
<dbReference type="Proteomes" id="UP001341840">
    <property type="component" value="Unassembled WGS sequence"/>
</dbReference>
<organism evidence="1 2">
    <name type="scientific">Stylosanthes scabra</name>
    <dbReference type="NCBI Taxonomy" id="79078"/>
    <lineage>
        <taxon>Eukaryota</taxon>
        <taxon>Viridiplantae</taxon>
        <taxon>Streptophyta</taxon>
        <taxon>Embryophyta</taxon>
        <taxon>Tracheophyta</taxon>
        <taxon>Spermatophyta</taxon>
        <taxon>Magnoliopsida</taxon>
        <taxon>eudicotyledons</taxon>
        <taxon>Gunneridae</taxon>
        <taxon>Pentapetalae</taxon>
        <taxon>rosids</taxon>
        <taxon>fabids</taxon>
        <taxon>Fabales</taxon>
        <taxon>Fabaceae</taxon>
        <taxon>Papilionoideae</taxon>
        <taxon>50 kb inversion clade</taxon>
        <taxon>dalbergioids sensu lato</taxon>
        <taxon>Dalbergieae</taxon>
        <taxon>Pterocarpus clade</taxon>
        <taxon>Stylosanthes</taxon>
    </lineage>
</organism>
<comment type="caution">
    <text evidence="1">The sequence shown here is derived from an EMBL/GenBank/DDBJ whole genome shotgun (WGS) entry which is preliminary data.</text>
</comment>
<accession>A0ABU6VMG4</accession>
<dbReference type="EMBL" id="JASCZI010151642">
    <property type="protein sequence ID" value="MED6173860.1"/>
    <property type="molecule type" value="Genomic_DNA"/>
</dbReference>
<evidence type="ECO:0000313" key="1">
    <source>
        <dbReference type="EMBL" id="MED6173860.1"/>
    </source>
</evidence>
<protein>
    <submittedName>
        <fullName evidence="1">Uncharacterized protein</fullName>
    </submittedName>
</protein>
<proteinExistence type="predicted"/>
<name>A0ABU6VMG4_9FABA</name>
<gene>
    <name evidence="1" type="ORF">PIB30_063606</name>
</gene>
<reference evidence="1 2" key="1">
    <citation type="journal article" date="2023" name="Plants (Basel)">
        <title>Bridging the Gap: Combining Genomics and Transcriptomics Approaches to Understand Stylosanthes scabra, an Orphan Legume from the Brazilian Caatinga.</title>
        <authorList>
            <person name="Ferreira-Neto J.R.C."/>
            <person name="da Silva M.D."/>
            <person name="Binneck E."/>
            <person name="de Melo N.F."/>
            <person name="da Silva R.H."/>
            <person name="de Melo A.L.T.M."/>
            <person name="Pandolfi V."/>
            <person name="Bustamante F.O."/>
            <person name="Brasileiro-Vidal A.C."/>
            <person name="Benko-Iseppon A.M."/>
        </authorList>
    </citation>
    <scope>NUCLEOTIDE SEQUENCE [LARGE SCALE GENOMIC DNA]</scope>
    <source>
        <tissue evidence="1">Leaves</tissue>
    </source>
</reference>